<dbReference type="PANTHER" id="PTHR23291:SF50">
    <property type="entry name" value="PROTEIN LIFEGUARD 4"/>
    <property type="match status" value="1"/>
</dbReference>
<sequence length="253" mass="28047">MSTAPPEYTATGGLLENLETPRTDGDHIPDDFKWSDIVAECAIDIRHRFMQRVYLILVTQLVLTIAISAIMIMNPGVQQWAMTHSWVMFVAMFGGLASMIVTMWKRREYPINLIFLGVFTVCEGYMVGFASSTADTSVIISALIVLAIIFTALSAFALQTRYDFTGYAPYLGAALFGLIGFGFVAMFIPSSNVEMAYSVIAVIIFAGYILVDTQMIMTQYHPEDEVAAAVSLYLDIINLFLNLLRILSKADDQ</sequence>
<keyword evidence="4 5" id="KW-0472">Membrane</keyword>
<feature type="transmembrane region" description="Helical" evidence="5">
    <location>
        <begin position="195"/>
        <end position="211"/>
    </location>
</feature>
<dbReference type="RefSeq" id="XP_024663922.1">
    <property type="nucleotide sequence ID" value="XM_024808154.1"/>
</dbReference>
<evidence type="ECO:0000256" key="2">
    <source>
        <dbReference type="ARBA" id="ARBA00022692"/>
    </source>
</evidence>
<name>A0A2T0FG55_9ASCO</name>
<gene>
    <name evidence="6" type="ORF">B9G98_01596</name>
</gene>
<keyword evidence="2 5" id="KW-0812">Transmembrane</keyword>
<comment type="caution">
    <text evidence="6">The sequence shown here is derived from an EMBL/GenBank/DDBJ whole genome shotgun (WGS) entry which is preliminary data.</text>
</comment>
<evidence type="ECO:0000313" key="6">
    <source>
        <dbReference type="EMBL" id="PRT53976.1"/>
    </source>
</evidence>
<comment type="subcellular location">
    <subcellularLocation>
        <location evidence="1">Membrane</location>
        <topology evidence="1">Multi-pass membrane protein</topology>
    </subcellularLocation>
</comment>
<accession>A0A2T0FG55</accession>
<dbReference type="PANTHER" id="PTHR23291">
    <property type="entry name" value="BAX INHIBITOR-RELATED"/>
    <property type="match status" value="1"/>
</dbReference>
<dbReference type="Proteomes" id="UP000238350">
    <property type="component" value="Unassembled WGS sequence"/>
</dbReference>
<dbReference type="OrthoDB" id="7933078at2759"/>
<feature type="transmembrane region" description="Helical" evidence="5">
    <location>
        <begin position="85"/>
        <end position="104"/>
    </location>
</feature>
<organism evidence="6 7">
    <name type="scientific">Wickerhamiella sorbophila</name>
    <dbReference type="NCBI Taxonomy" id="45607"/>
    <lineage>
        <taxon>Eukaryota</taxon>
        <taxon>Fungi</taxon>
        <taxon>Dikarya</taxon>
        <taxon>Ascomycota</taxon>
        <taxon>Saccharomycotina</taxon>
        <taxon>Dipodascomycetes</taxon>
        <taxon>Dipodascales</taxon>
        <taxon>Trichomonascaceae</taxon>
        <taxon>Wickerhamiella</taxon>
    </lineage>
</organism>
<evidence type="ECO:0000313" key="7">
    <source>
        <dbReference type="Proteomes" id="UP000238350"/>
    </source>
</evidence>
<evidence type="ECO:0000256" key="5">
    <source>
        <dbReference type="RuleBase" id="RU004379"/>
    </source>
</evidence>
<evidence type="ECO:0000256" key="3">
    <source>
        <dbReference type="ARBA" id="ARBA00022989"/>
    </source>
</evidence>
<feature type="transmembrane region" description="Helical" evidence="5">
    <location>
        <begin position="138"/>
        <end position="158"/>
    </location>
</feature>
<keyword evidence="3 5" id="KW-1133">Transmembrane helix</keyword>
<dbReference type="Pfam" id="PF01027">
    <property type="entry name" value="Bax1-I"/>
    <property type="match status" value="1"/>
</dbReference>
<feature type="transmembrane region" description="Helical" evidence="5">
    <location>
        <begin position="53"/>
        <end position="73"/>
    </location>
</feature>
<proteinExistence type="inferred from homology"/>
<comment type="similarity">
    <text evidence="5">Belongs to the BI1 family.</text>
</comment>
<dbReference type="AlphaFoldDB" id="A0A2T0FG55"/>
<dbReference type="GeneID" id="36515345"/>
<feature type="transmembrane region" description="Helical" evidence="5">
    <location>
        <begin position="170"/>
        <end position="189"/>
    </location>
</feature>
<evidence type="ECO:0000256" key="1">
    <source>
        <dbReference type="ARBA" id="ARBA00004141"/>
    </source>
</evidence>
<dbReference type="EMBL" id="NDIQ01000001">
    <property type="protein sequence ID" value="PRT53976.1"/>
    <property type="molecule type" value="Genomic_DNA"/>
</dbReference>
<keyword evidence="7" id="KW-1185">Reference proteome</keyword>
<reference evidence="6 7" key="1">
    <citation type="submission" date="2017-04" db="EMBL/GenBank/DDBJ databases">
        <title>Genome sequencing of [Candida] sorbophila.</title>
        <authorList>
            <person name="Ahn J.O."/>
        </authorList>
    </citation>
    <scope>NUCLEOTIDE SEQUENCE [LARGE SCALE GENOMIC DNA]</scope>
    <source>
        <strain evidence="6 7">DS02</strain>
    </source>
</reference>
<evidence type="ECO:0000256" key="4">
    <source>
        <dbReference type="ARBA" id="ARBA00023136"/>
    </source>
</evidence>
<protein>
    <submittedName>
        <fullName evidence="6">Bax inhibitor 1</fullName>
    </submittedName>
</protein>
<dbReference type="STRING" id="45607.A0A2T0FG55"/>
<dbReference type="InterPro" id="IPR006214">
    <property type="entry name" value="Bax_inhibitor_1-related"/>
</dbReference>
<dbReference type="GO" id="GO:0016020">
    <property type="term" value="C:membrane"/>
    <property type="evidence" value="ECO:0007669"/>
    <property type="project" value="UniProtKB-SubCell"/>
</dbReference>
<feature type="transmembrane region" description="Helical" evidence="5">
    <location>
        <begin position="111"/>
        <end position="132"/>
    </location>
</feature>